<keyword evidence="2" id="KW-0479">Metal-binding</keyword>
<evidence type="ECO:0000256" key="6">
    <source>
        <dbReference type="ARBA" id="ARBA00023242"/>
    </source>
</evidence>
<dbReference type="SUPFAM" id="SSF54197">
    <property type="entry name" value="HIT-like"/>
    <property type="match status" value="1"/>
</dbReference>
<reference evidence="10 11" key="1">
    <citation type="submission" date="2024-02" db="EMBL/GenBank/DDBJ databases">
        <title>De novo assembly and annotation of 12 fungi associated with fruit tree decline syndrome in Ontario, Canada.</title>
        <authorList>
            <person name="Sulman M."/>
            <person name="Ellouze W."/>
            <person name="Ilyukhin E."/>
        </authorList>
    </citation>
    <scope>NUCLEOTIDE SEQUENCE [LARGE SCALE GENOMIC DNA]</scope>
    <source>
        <strain evidence="10 11">M169</strain>
    </source>
</reference>
<keyword evidence="4" id="KW-0862">Zinc</keyword>
<keyword evidence="11" id="KW-1185">Reference proteome</keyword>
<dbReference type="InterPro" id="IPR011146">
    <property type="entry name" value="HIT-like"/>
</dbReference>
<comment type="subcellular location">
    <subcellularLocation>
        <location evidence="1">Nucleus</location>
    </subcellularLocation>
</comment>
<dbReference type="Gene3D" id="3.30.428.10">
    <property type="entry name" value="HIT-like"/>
    <property type="match status" value="1"/>
</dbReference>
<dbReference type="PROSITE" id="PS00892">
    <property type="entry name" value="HIT_1"/>
    <property type="match status" value="1"/>
</dbReference>
<organism evidence="10 11">
    <name type="scientific">Diaporthe eres</name>
    <name type="common">Phomopsis oblonga</name>
    <dbReference type="NCBI Taxonomy" id="83184"/>
    <lineage>
        <taxon>Eukaryota</taxon>
        <taxon>Fungi</taxon>
        <taxon>Dikarya</taxon>
        <taxon>Ascomycota</taxon>
        <taxon>Pezizomycotina</taxon>
        <taxon>Sordariomycetes</taxon>
        <taxon>Sordariomycetidae</taxon>
        <taxon>Diaporthales</taxon>
        <taxon>Diaporthaceae</taxon>
        <taxon>Diaporthe</taxon>
        <taxon>Diaporthe eres species complex</taxon>
    </lineage>
</organism>
<dbReference type="PANTHER" id="PTHR12486">
    <property type="entry name" value="APRATAXIN-RELATED"/>
    <property type="match status" value="1"/>
</dbReference>
<evidence type="ECO:0000259" key="8">
    <source>
        <dbReference type="Pfam" id="PF01230"/>
    </source>
</evidence>
<accession>A0ABR1NZU7</accession>
<feature type="domain" description="Aprataxin C2HE/C2H2/C2HC zinc finger" evidence="9">
    <location>
        <begin position="263"/>
        <end position="318"/>
    </location>
</feature>
<dbReference type="InterPro" id="IPR019808">
    <property type="entry name" value="Histidine_triad_CS"/>
</dbReference>
<gene>
    <name evidence="10" type="primary">HNT3</name>
    <name evidence="10" type="ORF">SLS63_009465</name>
</gene>
<evidence type="ECO:0000313" key="11">
    <source>
        <dbReference type="Proteomes" id="UP001430848"/>
    </source>
</evidence>
<proteinExistence type="predicted"/>
<protein>
    <submittedName>
        <fullName evidence="10">Aprataxin-like protein</fullName>
    </submittedName>
</protein>
<feature type="domain" description="HIT" evidence="8">
    <location>
        <begin position="118"/>
        <end position="247"/>
    </location>
</feature>
<evidence type="ECO:0000256" key="5">
    <source>
        <dbReference type="ARBA" id="ARBA00023125"/>
    </source>
</evidence>
<feature type="region of interest" description="Disordered" evidence="7">
    <location>
        <begin position="1"/>
        <end position="92"/>
    </location>
</feature>
<dbReference type="Pfam" id="PF01230">
    <property type="entry name" value="HIT"/>
    <property type="match status" value="1"/>
</dbReference>
<dbReference type="EMBL" id="JAKNSF020000069">
    <property type="protein sequence ID" value="KAK7721682.1"/>
    <property type="molecule type" value="Genomic_DNA"/>
</dbReference>
<evidence type="ECO:0000256" key="7">
    <source>
        <dbReference type="SAM" id="MobiDB-lite"/>
    </source>
</evidence>
<evidence type="ECO:0000256" key="2">
    <source>
        <dbReference type="ARBA" id="ARBA00022723"/>
    </source>
</evidence>
<evidence type="ECO:0000256" key="3">
    <source>
        <dbReference type="ARBA" id="ARBA00022771"/>
    </source>
</evidence>
<evidence type="ECO:0000259" key="9">
    <source>
        <dbReference type="Pfam" id="PF16278"/>
    </source>
</evidence>
<dbReference type="Proteomes" id="UP001430848">
    <property type="component" value="Unassembled WGS sequence"/>
</dbReference>
<keyword evidence="5" id="KW-0238">DNA-binding</keyword>
<sequence>MSARFAMGSESSSFRPKRHPSDSPDAPNKKRPPVGDEALLADAEDAITQDEIHGAELQSDKPSKSGKIRNAFSELMAPKPKPETKAVSASSRMNTSSFAGRDGLGLYIAKAETLPAGSIIFANPRFVAIHDMYPKATVHCLLLPRSPDKTLLHPFDAFEDAEFLASVRAEAANLKDLVARELQRLVGEHSAAEAPRRAVLEGEVEPERDAEGKAVIPQGRDWMSEVRVGVHARPSMNHIHVHVLSRDMYSNRLKVRKHYNSFTTDFFVPLDDFPLAMDDPRRNQAGWHEKPMVCWRCGRDFGNKLKELKKHLGEEFDEWKRE</sequence>
<dbReference type="InterPro" id="IPR036265">
    <property type="entry name" value="HIT-like_sf"/>
</dbReference>
<keyword evidence="3" id="KW-0863">Zinc-finger</keyword>
<feature type="compositionally biased region" description="Basic and acidic residues" evidence="7">
    <location>
        <begin position="50"/>
        <end position="63"/>
    </location>
</feature>
<evidence type="ECO:0000313" key="10">
    <source>
        <dbReference type="EMBL" id="KAK7721682.1"/>
    </source>
</evidence>
<evidence type="ECO:0000256" key="4">
    <source>
        <dbReference type="ARBA" id="ARBA00022833"/>
    </source>
</evidence>
<dbReference type="Pfam" id="PF16278">
    <property type="entry name" value="zf-C2HE"/>
    <property type="match status" value="1"/>
</dbReference>
<keyword evidence="6" id="KW-0539">Nucleus</keyword>
<dbReference type="PANTHER" id="PTHR12486:SF4">
    <property type="entry name" value="APRATAXIN"/>
    <property type="match status" value="1"/>
</dbReference>
<dbReference type="InterPro" id="IPR032566">
    <property type="entry name" value="Znf-C2HE"/>
</dbReference>
<comment type="caution">
    <text evidence="10">The sequence shown here is derived from an EMBL/GenBank/DDBJ whole genome shotgun (WGS) entry which is preliminary data.</text>
</comment>
<evidence type="ECO:0000256" key="1">
    <source>
        <dbReference type="ARBA" id="ARBA00004123"/>
    </source>
</evidence>
<name>A0ABR1NZU7_DIAER</name>